<keyword evidence="2" id="KW-1185">Reference proteome</keyword>
<proteinExistence type="predicted"/>
<accession>A0A8W8LDH0</accession>
<evidence type="ECO:0000313" key="2">
    <source>
        <dbReference type="Proteomes" id="UP000005408"/>
    </source>
</evidence>
<dbReference type="Proteomes" id="UP000005408">
    <property type="component" value="Unassembled WGS sequence"/>
</dbReference>
<dbReference type="AlphaFoldDB" id="A0A8W8LDH0"/>
<dbReference type="EnsemblMetazoa" id="G27570.1">
    <property type="protein sequence ID" value="G27570.1:cds"/>
    <property type="gene ID" value="G27570"/>
</dbReference>
<organism evidence="1 2">
    <name type="scientific">Magallana gigas</name>
    <name type="common">Pacific oyster</name>
    <name type="synonym">Crassostrea gigas</name>
    <dbReference type="NCBI Taxonomy" id="29159"/>
    <lineage>
        <taxon>Eukaryota</taxon>
        <taxon>Metazoa</taxon>
        <taxon>Spiralia</taxon>
        <taxon>Lophotrochozoa</taxon>
        <taxon>Mollusca</taxon>
        <taxon>Bivalvia</taxon>
        <taxon>Autobranchia</taxon>
        <taxon>Pteriomorphia</taxon>
        <taxon>Ostreida</taxon>
        <taxon>Ostreoidea</taxon>
        <taxon>Ostreidae</taxon>
        <taxon>Magallana</taxon>
    </lineage>
</organism>
<name>A0A8W8LDH0_MAGGI</name>
<evidence type="ECO:0000313" key="1">
    <source>
        <dbReference type="EnsemblMetazoa" id="G27570.1:cds"/>
    </source>
</evidence>
<sequence length="94" mass="10508">MIGMIPHNMPPIVNPTPDAPSALSSHVPTNMNQDSVWIIGSSIIHWAQKYAETTNQLNLGLNHFTINWNGVIVVKIAAWYWRMVHVTVSVIHLA</sequence>
<reference evidence="1" key="1">
    <citation type="submission" date="2022-08" db="UniProtKB">
        <authorList>
            <consortium name="EnsemblMetazoa"/>
        </authorList>
    </citation>
    <scope>IDENTIFICATION</scope>
    <source>
        <strain evidence="1">05x7-T-G4-1.051#20</strain>
    </source>
</reference>
<protein>
    <submittedName>
        <fullName evidence="1">Uncharacterized protein</fullName>
    </submittedName>
</protein>